<evidence type="ECO:0000313" key="2">
    <source>
        <dbReference type="Proteomes" id="UP000789831"/>
    </source>
</evidence>
<reference evidence="1" key="1">
    <citation type="submission" date="2021-06" db="EMBL/GenBank/DDBJ databases">
        <authorList>
            <person name="Kallberg Y."/>
            <person name="Tangrot J."/>
            <person name="Rosling A."/>
        </authorList>
    </citation>
    <scope>NUCLEOTIDE SEQUENCE</scope>
    <source>
        <strain evidence="1">MT106</strain>
    </source>
</reference>
<protein>
    <submittedName>
        <fullName evidence="1">8439_t:CDS:1</fullName>
    </submittedName>
</protein>
<comment type="caution">
    <text evidence="1">The sequence shown here is derived from an EMBL/GenBank/DDBJ whole genome shotgun (WGS) entry which is preliminary data.</text>
</comment>
<name>A0A9N8ZD93_9GLOM</name>
<dbReference type="AlphaFoldDB" id="A0A9N8ZD93"/>
<evidence type="ECO:0000313" key="1">
    <source>
        <dbReference type="EMBL" id="CAG8491928.1"/>
    </source>
</evidence>
<sequence>MSPCTVRDLKDMKTEYDQFKQELGEIGKFYAEASESGQEVLRAYENLKCIWSS</sequence>
<accession>A0A9N8ZD93</accession>
<gene>
    <name evidence="1" type="ORF">AGERDE_LOCUS3798</name>
</gene>
<dbReference type="EMBL" id="CAJVPL010000397">
    <property type="protein sequence ID" value="CAG8491928.1"/>
    <property type="molecule type" value="Genomic_DNA"/>
</dbReference>
<dbReference type="Proteomes" id="UP000789831">
    <property type="component" value="Unassembled WGS sequence"/>
</dbReference>
<proteinExistence type="predicted"/>
<keyword evidence="2" id="KW-1185">Reference proteome</keyword>
<organism evidence="1 2">
    <name type="scientific">Ambispora gerdemannii</name>
    <dbReference type="NCBI Taxonomy" id="144530"/>
    <lineage>
        <taxon>Eukaryota</taxon>
        <taxon>Fungi</taxon>
        <taxon>Fungi incertae sedis</taxon>
        <taxon>Mucoromycota</taxon>
        <taxon>Glomeromycotina</taxon>
        <taxon>Glomeromycetes</taxon>
        <taxon>Archaeosporales</taxon>
        <taxon>Ambisporaceae</taxon>
        <taxon>Ambispora</taxon>
    </lineage>
</organism>